<dbReference type="RefSeq" id="XP_009029909.1">
    <property type="nucleotide sequence ID" value="XM_009031661.1"/>
</dbReference>
<protein>
    <recommendedName>
        <fullName evidence="36">Trifunctional enzyme subunit alpha, mitochondrial</fullName>
        <ecNumber evidence="35">1.1.1.211</ecNumber>
        <ecNumber evidence="6">4.2.1.17</ecNumber>
    </recommendedName>
    <alternativeName>
        <fullName evidence="37">Monolysocardiolipin acyltransferase</fullName>
    </alternativeName>
    <alternativeName>
        <fullName evidence="38">TP-alpha</fullName>
    </alternativeName>
</protein>
<keyword evidence="20" id="KW-0511">Multifunctional enzyme</keyword>
<evidence type="ECO:0000256" key="26">
    <source>
        <dbReference type="ARBA" id="ARBA00051215"/>
    </source>
</evidence>
<evidence type="ECO:0000256" key="14">
    <source>
        <dbReference type="ARBA" id="ARBA00023002"/>
    </source>
</evidence>
<evidence type="ECO:0000256" key="29">
    <source>
        <dbReference type="ARBA" id="ARBA00052711"/>
    </source>
</evidence>
<dbReference type="Pfam" id="PF00725">
    <property type="entry name" value="3HCDH"/>
    <property type="match status" value="1"/>
</dbReference>
<keyword evidence="18" id="KW-0472">Membrane</keyword>
<sequence>MATQILTCGLKSLFLQNIKSRTIPIVSSFKSNLKYSTAAVPGTSHLSYYVKDGVGVIVYDSPGRANVLNENSMTDLKAALEALLKDSQVSSIVLRSAKKDCFIAGADISMLKACGTKEKTEQLSKGGQQTLKLLENSNKPVVSAIMGSCLGGGLETALATHYRIAVMNKSTQLGVPEVKLGLLPGAGGTQRLLKTISIDQALDLMLTGKSLNAEKAKRIGLVDHVVQSLGPGLHAPDDGTLLYLEEVAIQCAKDLASGKLKKTPRKIALQEKLISAMLKFEFGRNFFFDKVKQKVLKSTKGLYPAPLKIIEVVKKSVEKGEEVGYELEAKAFGELGVSMESKGLIGLFDGMTACKKNRFGKPQRPVKHLAVLGAGLMGAGIAQVTIDKNIDVIMKDVSINSLSKGQQQIEKGLKDAVKKRKITQFESDKIYSRLNSTLTYDDFKNSDMVIEAVFEDIGVKHKVIREIEQHVPDYCIVATNTSALSIAKIAEASKRPEKIIGMHYFSPVDKMMLLELVTYDKTSNDTIASAVDVGLKQGKIVITVKDSPGFYTTRCLMALGSEAFEILLEGMNPRELDQATVKMGFPVGSVTLMDEVGIDVAAHISAYLADALGDRLGLNKQDAILFNEMVNKGFLGRKSKRGVYVYEDGSKNREVNEGFLKLVKKFSKPAKIPLTPEDIRLRTLGRFANQCILCLQEGILANPLEGDMGAVFGLGFPPFLGGPFRFADVYGADKLVSGLQRLADIHGERLRPCQLLLDYAKEPSKKFHAS</sequence>
<organism evidence="44 45">
    <name type="scientific">Helobdella robusta</name>
    <name type="common">Californian leech</name>
    <dbReference type="NCBI Taxonomy" id="6412"/>
    <lineage>
        <taxon>Eukaryota</taxon>
        <taxon>Metazoa</taxon>
        <taxon>Spiralia</taxon>
        <taxon>Lophotrochozoa</taxon>
        <taxon>Annelida</taxon>
        <taxon>Clitellata</taxon>
        <taxon>Hirudinea</taxon>
        <taxon>Rhynchobdellida</taxon>
        <taxon>Glossiphoniidae</taxon>
        <taxon>Helobdella</taxon>
    </lineage>
</organism>
<keyword evidence="7" id="KW-0488">Methylation</keyword>
<comment type="subunit">
    <text evidence="34">Heterotetramer of 2 alpha/HADHA and 2 beta/HADHB subunits; forms the mitochondrial trifunctional enzyme. Also purified as higher order heterooligomers including a 4 alpha/HADHA and 4 beta/HADHB heterooligomer which physiological significance remains unclear. The mitochondrial trifunctional enzyme interacts with MTLN.</text>
</comment>
<dbReference type="EMBL" id="KB097680">
    <property type="protein sequence ID" value="ESN91955.1"/>
    <property type="molecule type" value="Genomic_DNA"/>
</dbReference>
<dbReference type="CDD" id="cd06558">
    <property type="entry name" value="crotonase-like"/>
    <property type="match status" value="1"/>
</dbReference>
<dbReference type="GO" id="GO:0016507">
    <property type="term" value="C:mitochondrial fatty acid beta-oxidation multienzyme complex"/>
    <property type="evidence" value="ECO:0000318"/>
    <property type="project" value="GO_Central"/>
</dbReference>
<comment type="similarity">
    <text evidence="4">In the central section; belongs to the 3-hydroxyacyl-CoA dehydrogenase family.</text>
</comment>
<feature type="site" description="Important for long-chain enoyl-CoA hydratase activity" evidence="40">
    <location>
        <position position="177"/>
    </location>
</feature>
<accession>T1FW26</accession>
<dbReference type="FunFam" id="1.10.1040.50:FF:000002">
    <property type="entry name" value="Trifunctional enzyme subunit alpha, mitochondrial"/>
    <property type="match status" value="1"/>
</dbReference>
<comment type="catalytic activity">
    <reaction evidence="32">
        <text>(3S)-3-hydroxydodecanoyl-CoA + NAD(+) = 3-oxododecanoyl-CoA + NADH + H(+)</text>
        <dbReference type="Rhea" id="RHEA:31179"/>
        <dbReference type="ChEBI" id="CHEBI:15378"/>
        <dbReference type="ChEBI" id="CHEBI:57540"/>
        <dbReference type="ChEBI" id="CHEBI:57945"/>
        <dbReference type="ChEBI" id="CHEBI:62558"/>
        <dbReference type="ChEBI" id="CHEBI:62615"/>
    </reaction>
    <physiologicalReaction direction="left-to-right" evidence="32">
        <dbReference type="Rhea" id="RHEA:31180"/>
    </physiologicalReaction>
</comment>
<evidence type="ECO:0000256" key="37">
    <source>
        <dbReference type="ARBA" id="ARBA00077617"/>
    </source>
</evidence>
<dbReference type="HOGENOM" id="CLU_009834_16_1_1"/>
<dbReference type="EC" id="1.1.1.211" evidence="35"/>
<comment type="catalytic activity">
    <reaction evidence="27">
        <text>(3S)-hydroxyoctanoyl-CoA = (2E)-octenoyl-CoA + H2O</text>
        <dbReference type="Rhea" id="RHEA:31199"/>
        <dbReference type="ChEBI" id="CHEBI:15377"/>
        <dbReference type="ChEBI" id="CHEBI:62242"/>
        <dbReference type="ChEBI" id="CHEBI:62617"/>
    </reaction>
    <physiologicalReaction direction="right-to-left" evidence="27">
        <dbReference type="Rhea" id="RHEA:31201"/>
    </physiologicalReaction>
</comment>
<keyword evidence="19" id="KW-0456">Lyase</keyword>
<evidence type="ECO:0000256" key="25">
    <source>
        <dbReference type="ARBA" id="ARBA00050446"/>
    </source>
</evidence>
<dbReference type="GO" id="GO:0004300">
    <property type="term" value="F:enoyl-CoA hydratase activity"/>
    <property type="evidence" value="ECO:0000318"/>
    <property type="project" value="GO_Central"/>
</dbReference>
<evidence type="ECO:0000313" key="45">
    <source>
        <dbReference type="Proteomes" id="UP000015101"/>
    </source>
</evidence>
<evidence type="ECO:0000256" key="23">
    <source>
        <dbReference type="ARBA" id="ARBA00048361"/>
    </source>
</evidence>
<evidence type="ECO:0000256" key="38">
    <source>
        <dbReference type="ARBA" id="ARBA00083277"/>
    </source>
</evidence>
<dbReference type="GO" id="GO:0070403">
    <property type="term" value="F:NAD+ binding"/>
    <property type="evidence" value="ECO:0007669"/>
    <property type="project" value="InterPro"/>
</dbReference>
<comment type="catalytic activity">
    <reaction evidence="24">
        <text>1'-[1,2-di-(9Z,12Z-octadecadienoyl)-sn-glycero-3-phospho]-3'-[1-(9Z,12Z-octadecadienoyl)-sn-glycero-3-phospho]-glycerol + (9Z,12Z)-octadecadienoyl-CoA = 1',3'-bis-[1,2-di-(9Z,12Z-octadecadienoyl)-sn-glycero-3-phospho]-glycerol + CoA</text>
        <dbReference type="Rhea" id="RHEA:43672"/>
        <dbReference type="ChEBI" id="CHEBI:57287"/>
        <dbReference type="ChEBI" id="CHEBI:57383"/>
        <dbReference type="ChEBI" id="CHEBI:83580"/>
        <dbReference type="ChEBI" id="CHEBI:83581"/>
    </reaction>
    <physiologicalReaction direction="left-to-right" evidence="24">
        <dbReference type="Rhea" id="RHEA:43673"/>
    </physiologicalReaction>
</comment>
<dbReference type="PANTHER" id="PTHR43612:SF3">
    <property type="entry name" value="TRIFUNCTIONAL ENZYME SUBUNIT ALPHA, MITOCHONDRIAL"/>
    <property type="match status" value="1"/>
</dbReference>
<dbReference type="CTD" id="20213022"/>
<keyword evidence="15" id="KW-0520">NAD</keyword>
<dbReference type="GO" id="GO:0016740">
    <property type="term" value="F:transferase activity"/>
    <property type="evidence" value="ECO:0007669"/>
    <property type="project" value="UniProtKB-KW"/>
</dbReference>
<evidence type="ECO:0000256" key="2">
    <source>
        <dbReference type="ARBA" id="ARBA00004273"/>
    </source>
</evidence>
<dbReference type="SUPFAM" id="SSF48179">
    <property type="entry name" value="6-phosphogluconate dehydrogenase C-terminal domain-like"/>
    <property type="match status" value="2"/>
</dbReference>
<evidence type="ECO:0000256" key="27">
    <source>
        <dbReference type="ARBA" id="ARBA00051877"/>
    </source>
</evidence>
<evidence type="ECO:0000256" key="21">
    <source>
        <dbReference type="ARBA" id="ARBA00035854"/>
    </source>
</evidence>
<dbReference type="InterPro" id="IPR008927">
    <property type="entry name" value="6-PGluconate_DH-like_C_sf"/>
</dbReference>
<dbReference type="AlphaFoldDB" id="T1FW26"/>
<evidence type="ECO:0000256" key="35">
    <source>
        <dbReference type="ARBA" id="ARBA00066806"/>
    </source>
</evidence>
<comment type="catalytic activity">
    <reaction evidence="22">
        <text>(3S)-hydroxyhexadecanoyl-CoA + NAD(+) = 3-oxohexadecanoyl-CoA + NADH + H(+)</text>
        <dbReference type="Rhea" id="RHEA:31159"/>
        <dbReference type="ChEBI" id="CHEBI:15378"/>
        <dbReference type="ChEBI" id="CHEBI:57349"/>
        <dbReference type="ChEBI" id="CHEBI:57540"/>
        <dbReference type="ChEBI" id="CHEBI:57945"/>
        <dbReference type="ChEBI" id="CHEBI:62613"/>
    </reaction>
    <physiologicalReaction direction="left-to-right" evidence="22">
        <dbReference type="Rhea" id="RHEA:31160"/>
    </physiologicalReaction>
</comment>
<evidence type="ECO:0000256" key="17">
    <source>
        <dbReference type="ARBA" id="ARBA00023128"/>
    </source>
</evidence>
<dbReference type="NCBIfam" id="TIGR02441">
    <property type="entry name" value="fa_ox_alpha_mit"/>
    <property type="match status" value="1"/>
</dbReference>
<proteinExistence type="inferred from homology"/>
<dbReference type="FunFam" id="3.90.226.10:FF:000011">
    <property type="entry name" value="Fatty acid oxidation complex subunit alpha"/>
    <property type="match status" value="1"/>
</dbReference>
<dbReference type="GO" id="GO:0005743">
    <property type="term" value="C:mitochondrial inner membrane"/>
    <property type="evidence" value="ECO:0007669"/>
    <property type="project" value="UniProtKB-SubCell"/>
</dbReference>
<evidence type="ECO:0000256" key="22">
    <source>
        <dbReference type="ARBA" id="ARBA00047613"/>
    </source>
</evidence>
<dbReference type="Pfam" id="PF00378">
    <property type="entry name" value="ECH_1"/>
    <property type="match status" value="1"/>
</dbReference>
<comment type="catalytic activity">
    <reaction evidence="33">
        <text>1'-[1,2-di-(9Z,12Z-octadecadienoyl)-sn-glycero-3-phospho]-3'-[1-(9Z,12Z-octadecadienoyl)-sn-glycero-3-phospho]-glycerol + hexadecanoyl-CoA = 1'-[1,2-di-(9Z,12Z-octadecadienoyl)-sn-glycero-3-phospho]-3'-[1-(9Z,12Z-octadecadienoyl)-2-hexadecanoyl-sn-glycero-3-phospho]-glycerol + CoA</text>
        <dbReference type="Rhea" id="RHEA:43680"/>
        <dbReference type="ChEBI" id="CHEBI:57287"/>
        <dbReference type="ChEBI" id="CHEBI:57379"/>
        <dbReference type="ChEBI" id="CHEBI:83580"/>
        <dbReference type="ChEBI" id="CHEBI:83583"/>
    </reaction>
    <physiologicalReaction direction="left-to-right" evidence="33">
        <dbReference type="Rhea" id="RHEA:43681"/>
    </physiologicalReaction>
</comment>
<comment type="similarity">
    <text evidence="5">In the N-terminal section; belongs to the enoyl-CoA hydratase/isomerase family.</text>
</comment>
<dbReference type="Gene3D" id="1.10.1040.50">
    <property type="match status" value="1"/>
</dbReference>
<keyword evidence="45" id="KW-1185">Reference proteome</keyword>
<dbReference type="SUPFAM" id="SSF52096">
    <property type="entry name" value="ClpP/crotonase"/>
    <property type="match status" value="1"/>
</dbReference>
<evidence type="ECO:0000256" key="11">
    <source>
        <dbReference type="ARBA" id="ARBA00022832"/>
    </source>
</evidence>
<evidence type="ECO:0000256" key="15">
    <source>
        <dbReference type="ARBA" id="ARBA00023027"/>
    </source>
</evidence>
<evidence type="ECO:0000256" key="10">
    <source>
        <dbReference type="ARBA" id="ARBA00022792"/>
    </source>
</evidence>
<dbReference type="InterPro" id="IPR001753">
    <property type="entry name" value="Enoyl-CoA_hydra/iso"/>
</dbReference>
<feature type="site" description="Important for hydroxyacyl-coenzyme A dehydrogenase activity" evidence="40">
    <location>
        <position position="503"/>
    </location>
</feature>
<feature type="domain" description="3-hydroxyacyl-CoA dehydrogenase NAD binding" evidence="42">
    <location>
        <begin position="369"/>
        <end position="546"/>
    </location>
</feature>
<dbReference type="EC" id="4.2.1.17" evidence="6"/>
<comment type="catalytic activity">
    <reaction evidence="29">
        <text>(3S)-3-hydroxydodecanoyl-CoA = (2E)-dodecenoyl-CoA + H2O</text>
        <dbReference type="Rhea" id="RHEA:31075"/>
        <dbReference type="ChEBI" id="CHEBI:15377"/>
        <dbReference type="ChEBI" id="CHEBI:57330"/>
        <dbReference type="ChEBI" id="CHEBI:62558"/>
    </reaction>
    <physiologicalReaction direction="right-to-left" evidence="29">
        <dbReference type="Rhea" id="RHEA:31077"/>
    </physiologicalReaction>
</comment>
<keyword evidence="14" id="KW-0560">Oxidoreductase</keyword>
<dbReference type="SUPFAM" id="SSF51735">
    <property type="entry name" value="NAD(P)-binding Rossmann-fold domains"/>
    <property type="match status" value="1"/>
</dbReference>
<keyword evidence="9" id="KW-0808">Transferase</keyword>
<evidence type="ECO:0000256" key="5">
    <source>
        <dbReference type="ARBA" id="ARBA00008750"/>
    </source>
</evidence>
<reference evidence="43 45" key="2">
    <citation type="journal article" date="2013" name="Nature">
        <title>Insights into bilaterian evolution from three spiralian genomes.</title>
        <authorList>
            <person name="Simakov O."/>
            <person name="Marletaz F."/>
            <person name="Cho S.J."/>
            <person name="Edsinger-Gonzales E."/>
            <person name="Havlak P."/>
            <person name="Hellsten U."/>
            <person name="Kuo D.H."/>
            <person name="Larsson T."/>
            <person name="Lv J."/>
            <person name="Arendt D."/>
            <person name="Savage R."/>
            <person name="Osoegawa K."/>
            <person name="de Jong P."/>
            <person name="Grimwood J."/>
            <person name="Chapman J.A."/>
            <person name="Shapiro H."/>
            <person name="Aerts A."/>
            <person name="Otillar R.P."/>
            <person name="Terry A.Y."/>
            <person name="Boore J.L."/>
            <person name="Grigoriev I.V."/>
            <person name="Lindberg D.R."/>
            <person name="Seaver E.C."/>
            <person name="Weisblat D.A."/>
            <person name="Putnam N.H."/>
            <person name="Rokhsar D.S."/>
        </authorList>
    </citation>
    <scope>NUCLEOTIDE SEQUENCE</scope>
</reference>
<dbReference type="InterPro" id="IPR036291">
    <property type="entry name" value="NAD(P)-bd_dom_sf"/>
</dbReference>
<evidence type="ECO:0000256" key="1">
    <source>
        <dbReference type="ARBA" id="ARBA00000469"/>
    </source>
</evidence>
<evidence type="ECO:0000256" key="19">
    <source>
        <dbReference type="ARBA" id="ARBA00023239"/>
    </source>
</evidence>
<dbReference type="OMA" id="ESTTIRW"/>
<dbReference type="EnsemblMetazoa" id="HelroT194454">
    <property type="protein sequence ID" value="HelroP194454"/>
    <property type="gene ID" value="HelroG194454"/>
</dbReference>
<evidence type="ECO:0000256" key="3">
    <source>
        <dbReference type="ARBA" id="ARBA00005005"/>
    </source>
</evidence>
<evidence type="ECO:0000256" key="16">
    <source>
        <dbReference type="ARBA" id="ARBA00023098"/>
    </source>
</evidence>
<dbReference type="Pfam" id="PF02737">
    <property type="entry name" value="3HCDH_N"/>
    <property type="match status" value="1"/>
</dbReference>
<comment type="catalytic activity">
    <reaction evidence="23">
        <text>(3S)-hydroxydecanoyl-CoA + NAD(+) = 3-oxodecanoyl-CoA + NADH + H(+)</text>
        <dbReference type="Rhea" id="RHEA:31187"/>
        <dbReference type="ChEBI" id="CHEBI:15378"/>
        <dbReference type="ChEBI" id="CHEBI:57540"/>
        <dbReference type="ChEBI" id="CHEBI:57945"/>
        <dbReference type="ChEBI" id="CHEBI:62548"/>
        <dbReference type="ChEBI" id="CHEBI:62616"/>
    </reaction>
    <physiologicalReaction direction="left-to-right" evidence="23">
        <dbReference type="Rhea" id="RHEA:31188"/>
    </physiologicalReaction>
</comment>
<comment type="pathway">
    <text evidence="3">Lipid metabolism; fatty acid beta-oxidation.</text>
</comment>
<evidence type="ECO:0000256" key="28">
    <source>
        <dbReference type="ARBA" id="ARBA00052224"/>
    </source>
</evidence>
<dbReference type="eggNOG" id="KOG1683">
    <property type="taxonomic scope" value="Eukaryota"/>
</dbReference>
<evidence type="ECO:0000256" key="13">
    <source>
        <dbReference type="ARBA" id="ARBA00022990"/>
    </source>
</evidence>
<feature type="active site" description="For hydroxyacyl-coenzyme A dehydrogenase activity" evidence="39">
    <location>
        <position position="515"/>
    </location>
</feature>
<evidence type="ECO:0000259" key="42">
    <source>
        <dbReference type="Pfam" id="PF02737"/>
    </source>
</evidence>
<dbReference type="FunCoup" id="T1FW26">
    <property type="interactions" value="1268"/>
</dbReference>
<dbReference type="OrthoDB" id="10004768at2759"/>
<evidence type="ECO:0000256" key="32">
    <source>
        <dbReference type="ARBA" id="ARBA00052945"/>
    </source>
</evidence>
<dbReference type="GO" id="GO:0006635">
    <property type="term" value="P:fatty acid beta-oxidation"/>
    <property type="evidence" value="ECO:0000318"/>
    <property type="project" value="GO_Central"/>
</dbReference>
<evidence type="ECO:0000256" key="33">
    <source>
        <dbReference type="ARBA" id="ARBA00052989"/>
    </source>
</evidence>
<dbReference type="InterPro" id="IPR006176">
    <property type="entry name" value="3-OHacyl-CoA_DH_NAD-bd"/>
</dbReference>
<keyword evidence="12" id="KW-0809">Transit peptide</keyword>
<evidence type="ECO:0000256" key="18">
    <source>
        <dbReference type="ARBA" id="ARBA00023136"/>
    </source>
</evidence>
<dbReference type="Gene3D" id="3.40.50.720">
    <property type="entry name" value="NAD(P)-binding Rossmann-like Domain"/>
    <property type="match status" value="1"/>
</dbReference>
<dbReference type="EMBL" id="AMQM01007866">
    <property type="status" value="NOT_ANNOTATED_CDS"/>
    <property type="molecule type" value="Genomic_DNA"/>
</dbReference>
<dbReference type="Proteomes" id="UP000015101">
    <property type="component" value="Unassembled WGS sequence"/>
</dbReference>
<evidence type="ECO:0000256" key="9">
    <source>
        <dbReference type="ARBA" id="ARBA00022679"/>
    </source>
</evidence>
<gene>
    <name evidence="44" type="primary">20213022</name>
    <name evidence="43" type="ORF">HELRODRAFT_194454</name>
</gene>
<evidence type="ECO:0000256" key="34">
    <source>
        <dbReference type="ARBA" id="ARBA00062153"/>
    </source>
</evidence>
<dbReference type="PANTHER" id="PTHR43612">
    <property type="entry name" value="TRIFUNCTIONAL ENZYME SUBUNIT ALPHA"/>
    <property type="match status" value="1"/>
</dbReference>
<evidence type="ECO:0000313" key="44">
    <source>
        <dbReference type="EnsemblMetazoa" id="HelroP194454"/>
    </source>
</evidence>
<feature type="domain" description="3-hydroxyacyl-CoA dehydrogenase C-terminal" evidence="41">
    <location>
        <begin position="549"/>
        <end position="646"/>
    </location>
</feature>
<evidence type="ECO:0000256" key="39">
    <source>
        <dbReference type="PIRSR" id="PIRSR612803-1"/>
    </source>
</evidence>
<evidence type="ECO:0000256" key="8">
    <source>
        <dbReference type="ARBA" id="ARBA00022553"/>
    </source>
</evidence>
<dbReference type="UniPathway" id="UPA00659"/>
<evidence type="ECO:0000313" key="43">
    <source>
        <dbReference type="EMBL" id="ESN91955.1"/>
    </source>
</evidence>
<dbReference type="InParanoid" id="T1FW26"/>
<comment type="catalytic activity">
    <reaction evidence="21">
        <text>a (3S)-3-hydroxyacyl-CoA = a (2E)-enoyl-CoA + H2O</text>
        <dbReference type="Rhea" id="RHEA:16105"/>
        <dbReference type="ChEBI" id="CHEBI:15377"/>
        <dbReference type="ChEBI" id="CHEBI:57318"/>
        <dbReference type="ChEBI" id="CHEBI:58856"/>
        <dbReference type="EC" id="4.2.1.17"/>
    </reaction>
    <physiologicalReaction direction="right-to-left" evidence="21">
        <dbReference type="Rhea" id="RHEA:16107"/>
    </physiologicalReaction>
</comment>
<evidence type="ECO:0000256" key="12">
    <source>
        <dbReference type="ARBA" id="ARBA00022946"/>
    </source>
</evidence>
<keyword evidence="16" id="KW-0443">Lipid metabolism</keyword>
<comment type="catalytic activity">
    <reaction evidence="26">
        <text>a 4-saturated-(3S)-3-hydroxyacyl-CoA = a (3E)-enoyl-CoA + H2O</text>
        <dbReference type="Rhea" id="RHEA:20724"/>
        <dbReference type="ChEBI" id="CHEBI:15377"/>
        <dbReference type="ChEBI" id="CHEBI:58521"/>
        <dbReference type="ChEBI" id="CHEBI:137480"/>
        <dbReference type="EC" id="4.2.1.17"/>
    </reaction>
    <physiologicalReaction direction="right-to-left" evidence="26">
        <dbReference type="Rhea" id="RHEA:20726"/>
    </physiologicalReaction>
</comment>
<keyword evidence="11" id="KW-0276">Fatty acid metabolism</keyword>
<dbReference type="FunFam" id="3.40.50.720:FF:000009">
    <property type="entry name" value="Fatty oxidation complex, alpha subunit"/>
    <property type="match status" value="1"/>
</dbReference>
<keyword evidence="8" id="KW-0597">Phosphoprotein</keyword>
<comment type="catalytic activity">
    <reaction evidence="30">
        <text>(3S)-hydroxytetradecanoyl-CoA + NAD(+) = 3-oxotetradecanoyl-CoA + NADH + H(+)</text>
        <dbReference type="Rhea" id="RHEA:31167"/>
        <dbReference type="ChEBI" id="CHEBI:15378"/>
        <dbReference type="ChEBI" id="CHEBI:57540"/>
        <dbReference type="ChEBI" id="CHEBI:57945"/>
        <dbReference type="ChEBI" id="CHEBI:62543"/>
        <dbReference type="ChEBI" id="CHEBI:62614"/>
    </reaction>
    <physiologicalReaction direction="left-to-right" evidence="30">
        <dbReference type="Rhea" id="RHEA:31168"/>
    </physiologicalReaction>
</comment>
<evidence type="ECO:0000256" key="20">
    <source>
        <dbReference type="ARBA" id="ARBA00023268"/>
    </source>
</evidence>
<evidence type="ECO:0000256" key="6">
    <source>
        <dbReference type="ARBA" id="ARBA00012076"/>
    </source>
</evidence>
<evidence type="ECO:0000256" key="40">
    <source>
        <dbReference type="PIRSR" id="PIRSR612803-2"/>
    </source>
</evidence>
<evidence type="ECO:0000256" key="7">
    <source>
        <dbReference type="ARBA" id="ARBA00022481"/>
    </source>
</evidence>
<dbReference type="InterPro" id="IPR029045">
    <property type="entry name" value="ClpP/crotonase-like_dom_sf"/>
</dbReference>
<evidence type="ECO:0000256" key="4">
    <source>
        <dbReference type="ARBA" id="ARBA00007005"/>
    </source>
</evidence>
<dbReference type="InterPro" id="IPR012803">
    <property type="entry name" value="Fa_ox_alpha_mit"/>
</dbReference>
<reference evidence="45" key="1">
    <citation type="submission" date="2012-12" db="EMBL/GenBank/DDBJ databases">
        <authorList>
            <person name="Hellsten U."/>
            <person name="Grimwood J."/>
            <person name="Chapman J.A."/>
            <person name="Shapiro H."/>
            <person name="Aerts A."/>
            <person name="Otillar R.P."/>
            <person name="Terry A.Y."/>
            <person name="Boore J.L."/>
            <person name="Simakov O."/>
            <person name="Marletaz F."/>
            <person name="Cho S.-J."/>
            <person name="Edsinger-Gonzales E."/>
            <person name="Havlak P."/>
            <person name="Kuo D.-H."/>
            <person name="Larsson T."/>
            <person name="Lv J."/>
            <person name="Arendt D."/>
            <person name="Savage R."/>
            <person name="Osoegawa K."/>
            <person name="de Jong P."/>
            <person name="Lindberg D.R."/>
            <person name="Seaver E.C."/>
            <person name="Weisblat D.A."/>
            <person name="Putnam N.H."/>
            <person name="Grigoriev I.V."/>
            <person name="Rokhsar D.S."/>
        </authorList>
    </citation>
    <scope>NUCLEOTIDE SEQUENCE</scope>
</reference>
<dbReference type="GeneID" id="20213022"/>
<dbReference type="STRING" id="6412.T1FW26"/>
<evidence type="ECO:0000256" key="30">
    <source>
        <dbReference type="ARBA" id="ARBA00052834"/>
    </source>
</evidence>
<evidence type="ECO:0000256" key="31">
    <source>
        <dbReference type="ARBA" id="ARBA00052860"/>
    </source>
</evidence>
<evidence type="ECO:0000256" key="24">
    <source>
        <dbReference type="ARBA" id="ARBA00050222"/>
    </source>
</evidence>
<comment type="subcellular location">
    <subcellularLocation>
        <location evidence="2">Mitochondrion inner membrane</location>
    </subcellularLocation>
</comment>
<evidence type="ECO:0000259" key="41">
    <source>
        <dbReference type="Pfam" id="PF00725"/>
    </source>
</evidence>
<keyword evidence="10" id="KW-0999">Mitochondrion inner membrane</keyword>
<feature type="site" description="Important for long-chain enoyl-CoA hydratase activity" evidence="40">
    <location>
        <position position="155"/>
    </location>
</feature>
<dbReference type="InterPro" id="IPR006108">
    <property type="entry name" value="3HC_DH_C"/>
</dbReference>
<evidence type="ECO:0000256" key="36">
    <source>
        <dbReference type="ARBA" id="ARBA00068347"/>
    </source>
</evidence>
<dbReference type="Gene3D" id="3.90.226.10">
    <property type="entry name" value="2-enoyl-CoA Hydratase, Chain A, domain 1"/>
    <property type="match status" value="1"/>
</dbReference>
<dbReference type="GO" id="GO:0016509">
    <property type="term" value="F:long-chain (3S)-3-hydroxyacyl-CoA dehydrogenase (NAD+) activity"/>
    <property type="evidence" value="ECO:0000318"/>
    <property type="project" value="GO_Central"/>
</dbReference>
<comment type="catalytic activity">
    <reaction evidence="25">
        <text>a long-chain (3S)-3-hydroxy fatty acyl-CoA + NAD(+) = a long-chain 3-oxo-fatty acyl-CoA + NADH + H(+)</text>
        <dbReference type="Rhea" id="RHEA:52656"/>
        <dbReference type="ChEBI" id="CHEBI:15378"/>
        <dbReference type="ChEBI" id="CHEBI:57540"/>
        <dbReference type="ChEBI" id="CHEBI:57945"/>
        <dbReference type="ChEBI" id="CHEBI:136757"/>
        <dbReference type="ChEBI" id="CHEBI:136758"/>
        <dbReference type="EC" id="1.1.1.211"/>
    </reaction>
    <physiologicalReaction direction="left-to-right" evidence="25">
        <dbReference type="Rhea" id="RHEA:52657"/>
    </physiologicalReaction>
</comment>
<comment type="catalytic activity">
    <reaction evidence="31">
        <text>1'-[1,2-di-(9Z,12Z-octadecadienoyl)-sn-glycero-3-phospho]-3'-[1-(9Z,12Z-octadecadienoyl)-sn-glycero-3-phospho]-glycerol + (9Z)-octadecenoyl-CoA = 1'-[1,2-di-(9Z,12Z-octadecadienoyl)-sn-glycero-3-phospho]-3'-[1-(9Z,12Z-octadecadienoyl)-2-(9Z-octadecenoyl)-sn-glycero-3-phospho]-glycerol + CoA</text>
        <dbReference type="Rhea" id="RHEA:43676"/>
        <dbReference type="ChEBI" id="CHEBI:57287"/>
        <dbReference type="ChEBI" id="CHEBI:57387"/>
        <dbReference type="ChEBI" id="CHEBI:83580"/>
        <dbReference type="ChEBI" id="CHEBI:83582"/>
    </reaction>
    <physiologicalReaction direction="left-to-right" evidence="31">
        <dbReference type="Rhea" id="RHEA:43677"/>
    </physiologicalReaction>
</comment>
<dbReference type="InterPro" id="IPR050136">
    <property type="entry name" value="FA_oxidation_alpha_subunit"/>
</dbReference>
<name>T1FW26_HELRO</name>
<reference evidence="44" key="3">
    <citation type="submission" date="2015-06" db="UniProtKB">
        <authorList>
            <consortium name="EnsemblMetazoa"/>
        </authorList>
    </citation>
    <scope>IDENTIFICATION</scope>
</reference>
<keyword evidence="13" id="KW-0007">Acetylation</keyword>
<keyword evidence="17" id="KW-0496">Mitochondrion</keyword>
<comment type="catalytic activity">
    <reaction evidence="28">
        <text>(3S)-hydroxyoctanoyl-CoA + NAD(+) = 3-oxooctanoyl-CoA + NADH + H(+)</text>
        <dbReference type="Rhea" id="RHEA:31195"/>
        <dbReference type="ChEBI" id="CHEBI:15378"/>
        <dbReference type="ChEBI" id="CHEBI:57540"/>
        <dbReference type="ChEBI" id="CHEBI:57945"/>
        <dbReference type="ChEBI" id="CHEBI:62617"/>
        <dbReference type="ChEBI" id="CHEBI:62619"/>
    </reaction>
    <physiologicalReaction direction="left-to-right" evidence="28">
        <dbReference type="Rhea" id="RHEA:31196"/>
    </physiologicalReaction>
</comment>
<comment type="catalytic activity">
    <reaction evidence="1">
        <text>(3S)-hydroxyhexadecanoyl-CoA = (2E)-hexadecenoyl-CoA + H2O</text>
        <dbReference type="Rhea" id="RHEA:31163"/>
        <dbReference type="ChEBI" id="CHEBI:15377"/>
        <dbReference type="ChEBI" id="CHEBI:61526"/>
        <dbReference type="ChEBI" id="CHEBI:62613"/>
    </reaction>
    <physiologicalReaction direction="right-to-left" evidence="1">
        <dbReference type="Rhea" id="RHEA:31165"/>
    </physiologicalReaction>
</comment>
<dbReference type="KEGG" id="hro:HELRODRAFT_194454"/>